<evidence type="ECO:0000256" key="1">
    <source>
        <dbReference type="SAM" id="Phobius"/>
    </source>
</evidence>
<sequence>MAYHNTQEIIWIERVFSVFSFAIVIWSIWAISQYAPQYYQEQNAIKAKLAENYGVSEDVVASLQCYRGYLHYPNSGVFSGLIAISPSKPCDLEIFEQQHHNPHSFEYFISVLAGLISVLFLFVFRSTKEIYSSQGSNSLMMHLIKWLKRFD</sequence>
<dbReference type="OrthoDB" id="5616637at2"/>
<gene>
    <name evidence="2" type="ORF">FE785_10375</name>
</gene>
<feature type="transmembrane region" description="Helical" evidence="1">
    <location>
        <begin position="107"/>
        <end position="124"/>
    </location>
</feature>
<reference evidence="2 3" key="1">
    <citation type="submission" date="2019-05" db="EMBL/GenBank/DDBJ databases">
        <title>Thiomicrorhabdus sediminis sp. nov, a novel sulfur-oxidizing bacterium isolated from coastal sediment.</title>
        <authorList>
            <person name="Liu X."/>
        </authorList>
    </citation>
    <scope>NUCLEOTIDE SEQUENCE [LARGE SCALE GENOMIC DNA]</scope>
    <source>
        <strain evidence="2 3">G1</strain>
    </source>
</reference>
<keyword evidence="1" id="KW-0812">Transmembrane</keyword>
<feature type="transmembrane region" description="Helical" evidence="1">
    <location>
        <begin position="12"/>
        <end position="31"/>
    </location>
</feature>
<dbReference type="Proteomes" id="UP000304864">
    <property type="component" value="Chromosome"/>
</dbReference>
<name>A0A4P9K963_9GAMM</name>
<proteinExistence type="predicted"/>
<dbReference type="EMBL" id="CP040602">
    <property type="protein sequence ID" value="QCU91000.1"/>
    <property type="molecule type" value="Genomic_DNA"/>
</dbReference>
<organism evidence="2 3">
    <name type="scientific">Thiomicrorhabdus sediminis</name>
    <dbReference type="NCBI Taxonomy" id="2580412"/>
    <lineage>
        <taxon>Bacteria</taxon>
        <taxon>Pseudomonadati</taxon>
        <taxon>Pseudomonadota</taxon>
        <taxon>Gammaproteobacteria</taxon>
        <taxon>Thiotrichales</taxon>
        <taxon>Piscirickettsiaceae</taxon>
        <taxon>Thiomicrorhabdus</taxon>
    </lineage>
</organism>
<dbReference type="AlphaFoldDB" id="A0A4P9K963"/>
<protein>
    <submittedName>
        <fullName evidence="2">Uncharacterized protein</fullName>
    </submittedName>
</protein>
<accession>A0A4P9K963</accession>
<keyword evidence="3" id="KW-1185">Reference proteome</keyword>
<dbReference type="KEGG" id="thig:FE785_10375"/>
<evidence type="ECO:0000313" key="3">
    <source>
        <dbReference type="Proteomes" id="UP000304864"/>
    </source>
</evidence>
<keyword evidence="1" id="KW-1133">Transmembrane helix</keyword>
<evidence type="ECO:0000313" key="2">
    <source>
        <dbReference type="EMBL" id="QCU91000.1"/>
    </source>
</evidence>
<keyword evidence="1" id="KW-0472">Membrane</keyword>
<dbReference type="RefSeq" id="WP_138565674.1">
    <property type="nucleotide sequence ID" value="NZ_CP040602.1"/>
</dbReference>